<proteinExistence type="predicted"/>
<name>A0ABU3R1U2_9GAMM</name>
<dbReference type="Proteomes" id="UP001257914">
    <property type="component" value="Unassembled WGS sequence"/>
</dbReference>
<gene>
    <name evidence="1" type="ORF">RT723_11685</name>
</gene>
<reference evidence="1 2" key="1">
    <citation type="submission" date="2023-10" db="EMBL/GenBank/DDBJ databases">
        <title>Psychrosphaera aquimaarina strain SW33 isolated from seawater.</title>
        <authorList>
            <person name="Bayburt H."/>
            <person name="Kim J.M."/>
            <person name="Choi B.J."/>
            <person name="Jeon C.O."/>
        </authorList>
    </citation>
    <scope>NUCLEOTIDE SEQUENCE [LARGE SCALE GENOMIC DNA]</scope>
    <source>
        <strain evidence="1 2">KCTC 52743</strain>
    </source>
</reference>
<organism evidence="1 2">
    <name type="scientific">Psychrosphaera aquimarina</name>
    <dbReference type="NCBI Taxonomy" id="2044854"/>
    <lineage>
        <taxon>Bacteria</taxon>
        <taxon>Pseudomonadati</taxon>
        <taxon>Pseudomonadota</taxon>
        <taxon>Gammaproteobacteria</taxon>
        <taxon>Alteromonadales</taxon>
        <taxon>Pseudoalteromonadaceae</taxon>
        <taxon>Psychrosphaera</taxon>
    </lineage>
</organism>
<comment type="caution">
    <text evidence="1">The sequence shown here is derived from an EMBL/GenBank/DDBJ whole genome shotgun (WGS) entry which is preliminary data.</text>
</comment>
<accession>A0ABU3R1U2</accession>
<evidence type="ECO:0000313" key="1">
    <source>
        <dbReference type="EMBL" id="MDU0113647.1"/>
    </source>
</evidence>
<protein>
    <submittedName>
        <fullName evidence="1">Uncharacterized protein</fullName>
    </submittedName>
</protein>
<dbReference type="EMBL" id="JAWCUA010000009">
    <property type="protein sequence ID" value="MDU0113647.1"/>
    <property type="molecule type" value="Genomic_DNA"/>
</dbReference>
<dbReference type="RefSeq" id="WP_216053991.1">
    <property type="nucleotide sequence ID" value="NZ_JAWCUA010000009.1"/>
</dbReference>
<evidence type="ECO:0000313" key="2">
    <source>
        <dbReference type="Proteomes" id="UP001257914"/>
    </source>
</evidence>
<sequence length="112" mass="12945">MAMKKNTKSTLYILALLTAALIAMYEWSSYLSKDVSYDDLPEFNQCEKVFVGKIPYACNQGELIYVDEDVADEFCTDKVFVRANGSVYCEYNGNRPDRTRPIKQFNTRNEKE</sequence>
<keyword evidence="2" id="KW-1185">Reference proteome</keyword>